<evidence type="ECO:0000313" key="5">
    <source>
        <dbReference type="Proteomes" id="UP000588017"/>
    </source>
</evidence>
<evidence type="ECO:0000259" key="3">
    <source>
        <dbReference type="Pfam" id="PF01464"/>
    </source>
</evidence>
<comment type="similarity">
    <text evidence="1">Belongs to the virb1 family.</text>
</comment>
<organism evidence="4 5">
    <name type="scientific">Chelatococcus composti</name>
    <dbReference type="NCBI Taxonomy" id="1743235"/>
    <lineage>
        <taxon>Bacteria</taxon>
        <taxon>Pseudomonadati</taxon>
        <taxon>Pseudomonadota</taxon>
        <taxon>Alphaproteobacteria</taxon>
        <taxon>Hyphomicrobiales</taxon>
        <taxon>Chelatococcaceae</taxon>
        <taxon>Chelatococcus</taxon>
    </lineage>
</organism>
<evidence type="ECO:0000256" key="2">
    <source>
        <dbReference type="SAM" id="MobiDB-lite"/>
    </source>
</evidence>
<proteinExistence type="inferred from homology"/>
<sequence length="1074" mass="118126">MVDAFEASGAGRVRQQLTDVPSTRDPHVVPVDRLTRPYTAIAEAVGHVGKALHQAADDLAAYNAMAHQTAFAEAQFQIDKDIAEARAQYQHRPAEFEAWAKEYARTVGRDSPILRDKLRTYATRVAGNAFSNLVNDKRRYDEQTALATLKARREDVESRLEDMVFRGADKNPDGTPTQEYAQLLTDADDIRRQMVGNPNLAYSEEMAQLDTERFDRRLTAMAIVGAARRDYERDGNFSRAQKAAEDALNSVAGLPPEDRIQYLGLIKRNLEGANAVRSALTQETKERALTLRQLYRSGQKVPDAETDAVIEELRRYGAHSAADDLEMEREAARLEPAARASARGAIEALGGLQNRALGAGGGQAAPTPRQPPPEIAAAVNMAAEKYGLSSSLLFRIAWIESRFDPNAINPNSRAAGPFQFIPSTWRQYGGGASPHDPVASADAAARLLLDNKRYLERTLGRPVTDGELYLAHQQGAAGAARLLSNPNARAADIVGMSAVTMNGGTPDMTAGQFAQLWIRKVEGADSATVPVAAGTWQQSPVYHELLGRFQTIVNDGARQTWAGIKGAFDNGYQPTEQEMEDLLTYLPKVSDAKLRKEILDGLAVAEAAGKTAGLPVQRLRELVAQAEAAAARGEVDPLARQLIEVWNRQAEARTRALREEPTLYGKVDPETGIPVPKPLDLSSVEALRASIEERQRTLEIVKQANPDASDAVFSKTDIGNIVTAIKAAPENAQPLLGQITAMLTPDQLGLFMANEEIVNTITGMARSGDPQKMGAAYSILDAEYRRDPQAFERVYGRDIETNLRLWQDRRQYMTPDQLMAEMKRADDPSVREARRRLRQEAEELAKDWTVEDVRNKLGHGGFLGFGQAGVPSDAGMAATLRQEFVREFAIAYAETGNEASATKLAADRVNRVWGPSAANGGEIMRNPPEKFYPTIGGSHDWITDQLDEDVRRAIETQLDVQTVEQRPGEMRQRADRMIAAERRLVADRQTDAEWSRGEPPSYRVVIKTDDGRFVALEDADGRPLRFRADAEAALAEHRRRAGVIRSFLESPAARNVRLPMPGSFGLSMPAFGDR</sequence>
<gene>
    <name evidence="4" type="ORF">HNQ73_000737</name>
</gene>
<dbReference type="EMBL" id="JACHEH010000002">
    <property type="protein sequence ID" value="MBB6167119.1"/>
    <property type="molecule type" value="Genomic_DNA"/>
</dbReference>
<dbReference type="Proteomes" id="UP000588017">
    <property type="component" value="Unassembled WGS sequence"/>
</dbReference>
<dbReference type="AlphaFoldDB" id="A0A841KCX4"/>
<dbReference type="SUPFAM" id="SSF53955">
    <property type="entry name" value="Lysozyme-like"/>
    <property type="match status" value="1"/>
</dbReference>
<feature type="region of interest" description="Disordered" evidence="2">
    <location>
        <begin position="1"/>
        <end position="26"/>
    </location>
</feature>
<dbReference type="Gene3D" id="1.10.530.10">
    <property type="match status" value="1"/>
</dbReference>
<name>A0A841KCX4_9HYPH</name>
<feature type="domain" description="Transglycosylase SLT" evidence="3">
    <location>
        <begin position="379"/>
        <end position="456"/>
    </location>
</feature>
<comment type="caution">
    <text evidence="4">The sequence shown here is derived from an EMBL/GenBank/DDBJ whole genome shotgun (WGS) entry which is preliminary data.</text>
</comment>
<dbReference type="Pfam" id="PF01464">
    <property type="entry name" value="SLT"/>
    <property type="match status" value="1"/>
</dbReference>
<dbReference type="InterPro" id="IPR008258">
    <property type="entry name" value="Transglycosylase_SLT_dom_1"/>
</dbReference>
<dbReference type="RefSeq" id="WP_183332390.1">
    <property type="nucleotide sequence ID" value="NZ_BMHX01000002.1"/>
</dbReference>
<evidence type="ECO:0000256" key="1">
    <source>
        <dbReference type="ARBA" id="ARBA00009387"/>
    </source>
</evidence>
<accession>A0A841KCX4</accession>
<evidence type="ECO:0000313" key="4">
    <source>
        <dbReference type="EMBL" id="MBB6167119.1"/>
    </source>
</evidence>
<dbReference type="InterPro" id="IPR023346">
    <property type="entry name" value="Lysozyme-like_dom_sf"/>
</dbReference>
<protein>
    <submittedName>
        <fullName evidence="4">Soluble lytic murein transglycosylase-like protein</fullName>
    </submittedName>
</protein>
<keyword evidence="5" id="KW-1185">Reference proteome</keyword>
<reference evidence="4 5" key="1">
    <citation type="submission" date="2020-08" db="EMBL/GenBank/DDBJ databases">
        <title>Genomic Encyclopedia of Type Strains, Phase IV (KMG-IV): sequencing the most valuable type-strain genomes for metagenomic binning, comparative biology and taxonomic classification.</title>
        <authorList>
            <person name="Goeker M."/>
        </authorList>
    </citation>
    <scope>NUCLEOTIDE SEQUENCE [LARGE SCALE GENOMIC DNA]</scope>
    <source>
        <strain evidence="4 5">DSM 101465</strain>
    </source>
</reference>